<accession>A0A644ZTH0</accession>
<dbReference type="AlphaFoldDB" id="A0A644ZTH0"/>
<keyword evidence="1" id="KW-1133">Transmembrane helix</keyword>
<proteinExistence type="predicted"/>
<name>A0A644ZTH0_9ZZZZ</name>
<evidence type="ECO:0000313" key="2">
    <source>
        <dbReference type="EMBL" id="MPM44270.1"/>
    </source>
</evidence>
<keyword evidence="1" id="KW-0812">Transmembrane</keyword>
<organism evidence="2">
    <name type="scientific">bioreactor metagenome</name>
    <dbReference type="NCBI Taxonomy" id="1076179"/>
    <lineage>
        <taxon>unclassified sequences</taxon>
        <taxon>metagenomes</taxon>
        <taxon>ecological metagenomes</taxon>
    </lineage>
</organism>
<protein>
    <submittedName>
        <fullName evidence="2">Uncharacterized protein</fullName>
    </submittedName>
</protein>
<gene>
    <name evidence="2" type="ORF">SDC9_90948</name>
</gene>
<sequence>MYFCPFAILPAISFASASAFACPMENEVKSSGFAPLLSATALCAASSSETAATSPKASASLRSPPIKLTTTGFPAFAAIFNISVAISLAGGLLMSTITFVFGSFFSASRPSFIISPPISFFRSRPPVPITWLTPPPS</sequence>
<keyword evidence="1" id="KW-0472">Membrane</keyword>
<evidence type="ECO:0000256" key="1">
    <source>
        <dbReference type="SAM" id="Phobius"/>
    </source>
</evidence>
<feature type="transmembrane region" description="Helical" evidence="1">
    <location>
        <begin position="75"/>
        <end position="101"/>
    </location>
</feature>
<comment type="caution">
    <text evidence="2">The sequence shown here is derived from an EMBL/GenBank/DDBJ whole genome shotgun (WGS) entry which is preliminary data.</text>
</comment>
<reference evidence="2" key="1">
    <citation type="submission" date="2019-08" db="EMBL/GenBank/DDBJ databases">
        <authorList>
            <person name="Kucharzyk K."/>
            <person name="Murdoch R.W."/>
            <person name="Higgins S."/>
            <person name="Loffler F."/>
        </authorList>
    </citation>
    <scope>NUCLEOTIDE SEQUENCE</scope>
</reference>
<dbReference type="EMBL" id="VSSQ01010412">
    <property type="protein sequence ID" value="MPM44270.1"/>
    <property type="molecule type" value="Genomic_DNA"/>
</dbReference>